<feature type="region of interest" description="Disordered" evidence="1">
    <location>
        <begin position="86"/>
        <end position="266"/>
    </location>
</feature>
<evidence type="ECO:0000313" key="2">
    <source>
        <dbReference type="EMBL" id="KAJ4367679.1"/>
    </source>
</evidence>
<gene>
    <name evidence="2" type="primary">MRE11_2</name>
    <name evidence="2" type="ORF">N0V83_007264</name>
</gene>
<dbReference type="GO" id="GO:0042138">
    <property type="term" value="P:meiotic DNA double-strand break formation"/>
    <property type="evidence" value="ECO:0007669"/>
    <property type="project" value="TreeGrafter"/>
</dbReference>
<dbReference type="GO" id="GO:0006303">
    <property type="term" value="P:double-strand break repair via nonhomologous end joining"/>
    <property type="evidence" value="ECO:0007669"/>
    <property type="project" value="TreeGrafter"/>
</dbReference>
<proteinExistence type="predicted"/>
<comment type="caution">
    <text evidence="2">The sequence shown here is derived from an EMBL/GenBank/DDBJ whole genome shotgun (WGS) entry which is preliminary data.</text>
</comment>
<reference evidence="2" key="1">
    <citation type="submission" date="2022-10" db="EMBL/GenBank/DDBJ databases">
        <title>Tapping the CABI collections for fungal endophytes: first genome assemblies for Collariella, Neodidymelliopsis, Ascochyta clinopodiicola, Didymella pomorum, Didymosphaeria variabile, Neocosmospora piperis and Neocucurbitaria cava.</title>
        <authorList>
            <person name="Hill R."/>
        </authorList>
    </citation>
    <scope>NUCLEOTIDE SEQUENCE</scope>
    <source>
        <strain evidence="2">IMI 356814</strain>
    </source>
</reference>
<dbReference type="AlphaFoldDB" id="A0A9W9CKV7"/>
<dbReference type="GO" id="GO:0030870">
    <property type="term" value="C:Mre11 complex"/>
    <property type="evidence" value="ECO:0007669"/>
    <property type="project" value="TreeGrafter"/>
</dbReference>
<accession>A0A9W9CKV7</accession>
<dbReference type="EMBL" id="JAPEUY010000012">
    <property type="protein sequence ID" value="KAJ4367679.1"/>
    <property type="molecule type" value="Genomic_DNA"/>
</dbReference>
<dbReference type="GO" id="GO:0031573">
    <property type="term" value="P:mitotic intra-S DNA damage checkpoint signaling"/>
    <property type="evidence" value="ECO:0007669"/>
    <property type="project" value="TreeGrafter"/>
</dbReference>
<dbReference type="GO" id="GO:0035861">
    <property type="term" value="C:site of double-strand break"/>
    <property type="evidence" value="ECO:0007669"/>
    <property type="project" value="TreeGrafter"/>
</dbReference>
<organism evidence="2 3">
    <name type="scientific">Neocucurbitaria cava</name>
    <dbReference type="NCBI Taxonomy" id="798079"/>
    <lineage>
        <taxon>Eukaryota</taxon>
        <taxon>Fungi</taxon>
        <taxon>Dikarya</taxon>
        <taxon>Ascomycota</taxon>
        <taxon>Pezizomycotina</taxon>
        <taxon>Dothideomycetes</taxon>
        <taxon>Pleosporomycetidae</taxon>
        <taxon>Pleosporales</taxon>
        <taxon>Pleosporineae</taxon>
        <taxon>Cucurbitariaceae</taxon>
        <taxon>Neocucurbitaria</taxon>
    </lineage>
</organism>
<dbReference type="GO" id="GO:0000724">
    <property type="term" value="P:double-strand break repair via homologous recombination"/>
    <property type="evidence" value="ECO:0007669"/>
    <property type="project" value="TreeGrafter"/>
</dbReference>
<dbReference type="GO" id="GO:0000723">
    <property type="term" value="P:telomere maintenance"/>
    <property type="evidence" value="ECO:0007669"/>
    <property type="project" value="TreeGrafter"/>
</dbReference>
<evidence type="ECO:0000313" key="3">
    <source>
        <dbReference type="Proteomes" id="UP001140560"/>
    </source>
</evidence>
<sequence length="318" mass="34977">MSRLVKEFLTAQTLTILPQNSFGDAVTQFVDKDDKHAMETFVNESLVSQLKHLMDANDVDDAMIMDEMDQYRSQLENLFASGQLKKTRKAKIKPKPDGWESEFDGPWADQPAALIRSDDEGEKDDDESLASVPAKPAARGRGKAAATSRQTIAATKKATPVAKGGRGKRKIVEEEEDDEDDDGDIVMISDDDDESAEDLFVKPAKKAPARKAAAKAPARAKSPAKKTASTRAKAPAASKQSTLNFSQTPSQRSQPTRATPARGRKAVEPVSGQYLLSMTVFTDDFHRATMRYLMMTRLHLTHRPLEAPAGGRELRHII</sequence>
<dbReference type="Proteomes" id="UP001140560">
    <property type="component" value="Unassembled WGS sequence"/>
</dbReference>
<feature type="compositionally biased region" description="Acidic residues" evidence="1">
    <location>
        <begin position="119"/>
        <end position="128"/>
    </location>
</feature>
<name>A0A9W9CKV7_9PLEO</name>
<keyword evidence="3" id="KW-1185">Reference proteome</keyword>
<dbReference type="GO" id="GO:0007095">
    <property type="term" value="P:mitotic G2 DNA damage checkpoint signaling"/>
    <property type="evidence" value="ECO:0007669"/>
    <property type="project" value="TreeGrafter"/>
</dbReference>
<dbReference type="OrthoDB" id="30417at2759"/>
<evidence type="ECO:0000256" key="1">
    <source>
        <dbReference type="SAM" id="MobiDB-lite"/>
    </source>
</evidence>
<feature type="compositionally biased region" description="Basic residues" evidence="1">
    <location>
        <begin position="203"/>
        <end position="213"/>
    </location>
</feature>
<feature type="compositionally biased region" description="Low complexity" evidence="1">
    <location>
        <begin position="214"/>
        <end position="239"/>
    </location>
</feature>
<dbReference type="PANTHER" id="PTHR10139">
    <property type="entry name" value="DOUBLE-STRAND BREAK REPAIR PROTEIN MRE11"/>
    <property type="match status" value="1"/>
</dbReference>
<dbReference type="GO" id="GO:0097552">
    <property type="term" value="P:mitochondrial double-strand break repair via homologous recombination"/>
    <property type="evidence" value="ECO:0007669"/>
    <property type="project" value="TreeGrafter"/>
</dbReference>
<feature type="compositionally biased region" description="Polar residues" evidence="1">
    <location>
        <begin position="240"/>
        <end position="257"/>
    </location>
</feature>
<dbReference type="GO" id="GO:0000014">
    <property type="term" value="F:single-stranded DNA endodeoxyribonuclease activity"/>
    <property type="evidence" value="ECO:0007669"/>
    <property type="project" value="TreeGrafter"/>
</dbReference>
<dbReference type="PANTHER" id="PTHR10139:SF1">
    <property type="entry name" value="DOUBLE-STRAND BREAK REPAIR PROTEIN MRE11"/>
    <property type="match status" value="1"/>
</dbReference>
<protein>
    <submittedName>
        <fullName evidence="2">Meiotic recombination</fullName>
    </submittedName>
</protein>
<feature type="compositionally biased region" description="Acidic residues" evidence="1">
    <location>
        <begin position="173"/>
        <end position="197"/>
    </location>
</feature>
<feature type="compositionally biased region" description="Low complexity" evidence="1">
    <location>
        <begin position="133"/>
        <end position="146"/>
    </location>
</feature>